<evidence type="ECO:0000256" key="1">
    <source>
        <dbReference type="ARBA" id="ARBA00022737"/>
    </source>
</evidence>
<protein>
    <recommendedName>
        <fullName evidence="3">Nephrocystin 3-like N-terminal domain-containing protein</fullName>
    </recommendedName>
</protein>
<feature type="compositionally biased region" description="Low complexity" evidence="2">
    <location>
        <begin position="405"/>
        <end position="417"/>
    </location>
</feature>
<dbReference type="PANTHER" id="PTHR10039">
    <property type="entry name" value="AMELOGENIN"/>
    <property type="match status" value="1"/>
</dbReference>
<dbReference type="InterPro" id="IPR027417">
    <property type="entry name" value="P-loop_NTPase"/>
</dbReference>
<feature type="compositionally biased region" description="Polar residues" evidence="2">
    <location>
        <begin position="360"/>
        <end position="378"/>
    </location>
</feature>
<dbReference type="Proteomes" id="UP000053424">
    <property type="component" value="Unassembled WGS sequence"/>
</dbReference>
<dbReference type="Gene3D" id="3.40.50.300">
    <property type="entry name" value="P-loop containing nucleotide triphosphate hydrolases"/>
    <property type="match status" value="1"/>
</dbReference>
<dbReference type="OrthoDB" id="3038309at2759"/>
<keyword evidence="1" id="KW-0677">Repeat</keyword>
<dbReference type="SUPFAM" id="SSF52540">
    <property type="entry name" value="P-loop containing nucleoside triphosphate hydrolases"/>
    <property type="match status" value="1"/>
</dbReference>
<name>A0A0C2Y4H5_HEBCY</name>
<proteinExistence type="predicted"/>
<dbReference type="HOGENOM" id="CLU_000288_6_10_1"/>
<evidence type="ECO:0000256" key="2">
    <source>
        <dbReference type="SAM" id="MobiDB-lite"/>
    </source>
</evidence>
<keyword evidence="5" id="KW-1185">Reference proteome</keyword>
<dbReference type="AlphaFoldDB" id="A0A0C2Y4H5"/>
<sequence length="423" mass="46776">MFSRSINPTVNGGTFQVHNHWGTIGGFERLQSSVATSAFHDSGEVVDPPKCHPNTRTSVINKIMDWILRRGIDDQRAVVLWLYGPAGAGKSAIAHKIAELCKLEELLLASFFFYRSDPARSNAKSLIATIAYQIAIKIPGTREKIIATVERDPLILTRSLEAQATALLVDPLRELEVGYTNKPDMRRLIIIDGLDECDVSTVQCNVLESLSCLFHHYDLPLLILIASRPERHLTHSFTTGSLAKFHTTLALDDTYKPDDDIRLFLTDKFRQIKDTHPMRHYMDHSWPSSGVLKGLVEKSSGQFIYASTVVEYVSSIRHNPADCLSVVLGIQSPRYCREMPFKELDALYTTLQIHTQNPSLNLKVPSLNSEPSSPTSPKSLDPPRDDGELSTMNDDLGFVPSVTNGAAGPASSASAPPFRNVPG</sequence>
<gene>
    <name evidence="4" type="ORF">M413DRAFT_323930</name>
</gene>
<evidence type="ECO:0000313" key="4">
    <source>
        <dbReference type="EMBL" id="KIM35967.1"/>
    </source>
</evidence>
<dbReference type="STRING" id="686832.A0A0C2Y4H5"/>
<evidence type="ECO:0000259" key="3">
    <source>
        <dbReference type="Pfam" id="PF24883"/>
    </source>
</evidence>
<reference evidence="5" key="2">
    <citation type="submission" date="2015-01" db="EMBL/GenBank/DDBJ databases">
        <title>Evolutionary Origins and Diversification of the Mycorrhizal Mutualists.</title>
        <authorList>
            <consortium name="DOE Joint Genome Institute"/>
            <consortium name="Mycorrhizal Genomics Consortium"/>
            <person name="Kohler A."/>
            <person name="Kuo A."/>
            <person name="Nagy L.G."/>
            <person name="Floudas D."/>
            <person name="Copeland A."/>
            <person name="Barry K.W."/>
            <person name="Cichocki N."/>
            <person name="Veneault-Fourrey C."/>
            <person name="LaButti K."/>
            <person name="Lindquist E.A."/>
            <person name="Lipzen A."/>
            <person name="Lundell T."/>
            <person name="Morin E."/>
            <person name="Murat C."/>
            <person name="Riley R."/>
            <person name="Ohm R."/>
            <person name="Sun H."/>
            <person name="Tunlid A."/>
            <person name="Henrissat B."/>
            <person name="Grigoriev I.V."/>
            <person name="Hibbett D.S."/>
            <person name="Martin F."/>
        </authorList>
    </citation>
    <scope>NUCLEOTIDE SEQUENCE [LARGE SCALE GENOMIC DNA]</scope>
    <source>
        <strain evidence="5">h7</strain>
    </source>
</reference>
<dbReference type="InterPro" id="IPR056884">
    <property type="entry name" value="NPHP3-like_N"/>
</dbReference>
<feature type="domain" description="Nephrocystin 3-like N-terminal" evidence="3">
    <location>
        <begin position="75"/>
        <end position="228"/>
    </location>
</feature>
<reference evidence="4 5" key="1">
    <citation type="submission" date="2014-04" db="EMBL/GenBank/DDBJ databases">
        <authorList>
            <consortium name="DOE Joint Genome Institute"/>
            <person name="Kuo A."/>
            <person name="Gay G."/>
            <person name="Dore J."/>
            <person name="Kohler A."/>
            <person name="Nagy L.G."/>
            <person name="Floudas D."/>
            <person name="Copeland A."/>
            <person name="Barry K.W."/>
            <person name="Cichocki N."/>
            <person name="Veneault-Fourrey C."/>
            <person name="LaButti K."/>
            <person name="Lindquist E.A."/>
            <person name="Lipzen A."/>
            <person name="Lundell T."/>
            <person name="Morin E."/>
            <person name="Murat C."/>
            <person name="Sun H."/>
            <person name="Tunlid A."/>
            <person name="Henrissat B."/>
            <person name="Grigoriev I.V."/>
            <person name="Hibbett D.S."/>
            <person name="Martin F."/>
            <person name="Nordberg H.P."/>
            <person name="Cantor M.N."/>
            <person name="Hua S.X."/>
        </authorList>
    </citation>
    <scope>NUCLEOTIDE SEQUENCE [LARGE SCALE GENOMIC DNA]</scope>
    <source>
        <strain evidence="5">h7</strain>
    </source>
</reference>
<evidence type="ECO:0000313" key="5">
    <source>
        <dbReference type="Proteomes" id="UP000053424"/>
    </source>
</evidence>
<feature type="region of interest" description="Disordered" evidence="2">
    <location>
        <begin position="360"/>
        <end position="423"/>
    </location>
</feature>
<accession>A0A0C2Y4H5</accession>
<organism evidence="4 5">
    <name type="scientific">Hebeloma cylindrosporum</name>
    <dbReference type="NCBI Taxonomy" id="76867"/>
    <lineage>
        <taxon>Eukaryota</taxon>
        <taxon>Fungi</taxon>
        <taxon>Dikarya</taxon>
        <taxon>Basidiomycota</taxon>
        <taxon>Agaricomycotina</taxon>
        <taxon>Agaricomycetes</taxon>
        <taxon>Agaricomycetidae</taxon>
        <taxon>Agaricales</taxon>
        <taxon>Agaricineae</taxon>
        <taxon>Hymenogastraceae</taxon>
        <taxon>Hebeloma</taxon>
    </lineage>
</organism>
<dbReference type="EMBL" id="KN831811">
    <property type="protein sequence ID" value="KIM35967.1"/>
    <property type="molecule type" value="Genomic_DNA"/>
</dbReference>
<dbReference type="PANTHER" id="PTHR10039:SF14">
    <property type="entry name" value="NACHT DOMAIN-CONTAINING PROTEIN"/>
    <property type="match status" value="1"/>
</dbReference>
<dbReference type="Pfam" id="PF24883">
    <property type="entry name" value="NPHP3_N"/>
    <property type="match status" value="1"/>
</dbReference>